<dbReference type="EMBL" id="CP031598">
    <property type="protein sequence ID" value="QEW25886.1"/>
    <property type="molecule type" value="Genomic_DNA"/>
</dbReference>
<dbReference type="PATRIC" id="fig|540747.5.peg.2726"/>
<evidence type="ECO:0000313" key="4">
    <source>
        <dbReference type="Proteomes" id="UP000051401"/>
    </source>
</evidence>
<feature type="region of interest" description="Disordered" evidence="1">
    <location>
        <begin position="16"/>
        <end position="35"/>
    </location>
</feature>
<evidence type="ECO:0000313" key="2">
    <source>
        <dbReference type="EMBL" id="KRS19155.1"/>
    </source>
</evidence>
<feature type="compositionally biased region" description="Low complexity" evidence="1">
    <location>
        <begin position="24"/>
        <end position="33"/>
    </location>
</feature>
<protein>
    <submittedName>
        <fullName evidence="2">Uncharacterized protein</fullName>
    </submittedName>
</protein>
<accession>A0A0T5PDI1</accession>
<dbReference type="Proteomes" id="UP000325785">
    <property type="component" value="Chromosome"/>
</dbReference>
<evidence type="ECO:0000256" key="1">
    <source>
        <dbReference type="SAM" id="MobiDB-lite"/>
    </source>
</evidence>
<dbReference type="Proteomes" id="UP000051401">
    <property type="component" value="Unassembled WGS sequence"/>
</dbReference>
<gene>
    <name evidence="3" type="ORF">RIdsm_01676</name>
    <name evidence="2" type="ORF">XM52_05720</name>
</gene>
<dbReference type="RefSeq" id="WP_057814118.1">
    <property type="nucleotide sequence ID" value="NZ_CP031598.1"/>
</dbReference>
<reference evidence="2 4" key="1">
    <citation type="submission" date="2015-04" db="EMBL/GenBank/DDBJ databases">
        <title>The draft genome sequence of Roseovarius indicus B108T.</title>
        <authorList>
            <person name="Li G."/>
            <person name="Lai Q."/>
            <person name="Shao Z."/>
            <person name="Yan P."/>
        </authorList>
    </citation>
    <scope>NUCLEOTIDE SEQUENCE [LARGE SCALE GENOMIC DNA]</scope>
    <source>
        <strain evidence="2 4">B108</strain>
    </source>
</reference>
<proteinExistence type="predicted"/>
<name>A0A0T5PDI1_9RHOB</name>
<feature type="region of interest" description="Disordered" evidence="1">
    <location>
        <begin position="106"/>
        <end position="140"/>
    </location>
</feature>
<feature type="region of interest" description="Disordered" evidence="1">
    <location>
        <begin position="43"/>
        <end position="67"/>
    </location>
</feature>
<dbReference type="EMBL" id="LAXI01000002">
    <property type="protein sequence ID" value="KRS19155.1"/>
    <property type="molecule type" value="Genomic_DNA"/>
</dbReference>
<evidence type="ECO:0000313" key="3">
    <source>
        <dbReference type="EMBL" id="QEW25886.1"/>
    </source>
</evidence>
<organism evidence="2 4">
    <name type="scientific">Roseovarius indicus</name>
    <dbReference type="NCBI Taxonomy" id="540747"/>
    <lineage>
        <taxon>Bacteria</taxon>
        <taxon>Pseudomonadati</taxon>
        <taxon>Pseudomonadota</taxon>
        <taxon>Alphaproteobacteria</taxon>
        <taxon>Rhodobacterales</taxon>
        <taxon>Roseobacteraceae</taxon>
        <taxon>Roseovarius</taxon>
    </lineage>
</organism>
<feature type="compositionally biased region" description="Low complexity" evidence="1">
    <location>
        <begin position="56"/>
        <end position="65"/>
    </location>
</feature>
<dbReference type="AlphaFoldDB" id="A0A0T5PDI1"/>
<evidence type="ECO:0000313" key="5">
    <source>
        <dbReference type="Proteomes" id="UP000325785"/>
    </source>
</evidence>
<keyword evidence="4" id="KW-1185">Reference proteome</keyword>
<dbReference type="KEGG" id="rid:RIdsm_01676"/>
<reference evidence="3 5" key="2">
    <citation type="submission" date="2018-08" db="EMBL/GenBank/DDBJ databases">
        <title>Genetic Globetrotter - A new plasmid hitch-hiking vast phylogenetic and geographic distances.</title>
        <authorList>
            <person name="Vollmers J."/>
            <person name="Petersen J."/>
        </authorList>
    </citation>
    <scope>NUCLEOTIDE SEQUENCE [LARGE SCALE GENOMIC DNA]</scope>
    <source>
        <strain evidence="3 5">DSM 26383</strain>
    </source>
</reference>
<sequence>MPEDLSPGYALRRLIEEFGGQGSDPTGPTYPGDTTREDFFEILFGHGDSPPGGDGPDIPNPGGRPSFFIDQLREELDREFPDTGPGPAVPPRPLSIQEILEDRLNGHTGFASPAPDPKDIEPEWEGNVPPDLTDGFDFLL</sequence>